<protein>
    <recommendedName>
        <fullName evidence="1">UBA domain-containing protein</fullName>
    </recommendedName>
</protein>
<dbReference type="Gene3D" id="1.10.8.10">
    <property type="entry name" value="DNA helicase RuvA subunit, C-terminal domain"/>
    <property type="match status" value="1"/>
</dbReference>
<gene>
    <name evidence="2" type="ORF">ILEXP_LOCUS54357</name>
</gene>
<dbReference type="AlphaFoldDB" id="A0ABC8USM6"/>
<dbReference type="SUPFAM" id="SSF46934">
    <property type="entry name" value="UBA-like"/>
    <property type="match status" value="1"/>
</dbReference>
<comment type="caution">
    <text evidence="2">The sequence shown here is derived from an EMBL/GenBank/DDBJ whole genome shotgun (WGS) entry which is preliminary data.</text>
</comment>
<reference evidence="2 3" key="1">
    <citation type="submission" date="2024-02" db="EMBL/GenBank/DDBJ databases">
        <authorList>
            <person name="Vignale AGUSTIN F."/>
            <person name="Sosa J E."/>
            <person name="Modenutti C."/>
        </authorList>
    </citation>
    <scope>NUCLEOTIDE SEQUENCE [LARGE SCALE GENOMIC DNA]</scope>
</reference>
<dbReference type="PROSITE" id="PS50030">
    <property type="entry name" value="UBA"/>
    <property type="match status" value="1"/>
</dbReference>
<name>A0ABC8USM6_9AQUA</name>
<dbReference type="InterPro" id="IPR009060">
    <property type="entry name" value="UBA-like_sf"/>
</dbReference>
<evidence type="ECO:0000313" key="2">
    <source>
        <dbReference type="EMBL" id="CAK9184061.1"/>
    </source>
</evidence>
<dbReference type="Pfam" id="PF00627">
    <property type="entry name" value="UBA"/>
    <property type="match status" value="1"/>
</dbReference>
<sequence>MHYHVCFFFSPFIFQFPEFIASFFARLSLPSMGSTPAAPSRNVLGNVPSYAGRQMEASLLADIYRFGIYITIHAMHQCITHSQTWSTDYRPGSGRDDLEESCNDGFFYIVVDVLTRNYPAPLSATVEPSEDSIATLVSMGFDRNASRQALIHARNDVNAATNALLESQSHLQ</sequence>
<keyword evidence="3" id="KW-1185">Reference proteome</keyword>
<proteinExistence type="predicted"/>
<dbReference type="InterPro" id="IPR015940">
    <property type="entry name" value="UBA"/>
</dbReference>
<organism evidence="2 3">
    <name type="scientific">Ilex paraguariensis</name>
    <name type="common">yerba mate</name>
    <dbReference type="NCBI Taxonomy" id="185542"/>
    <lineage>
        <taxon>Eukaryota</taxon>
        <taxon>Viridiplantae</taxon>
        <taxon>Streptophyta</taxon>
        <taxon>Embryophyta</taxon>
        <taxon>Tracheophyta</taxon>
        <taxon>Spermatophyta</taxon>
        <taxon>Magnoliopsida</taxon>
        <taxon>eudicotyledons</taxon>
        <taxon>Gunneridae</taxon>
        <taxon>Pentapetalae</taxon>
        <taxon>asterids</taxon>
        <taxon>campanulids</taxon>
        <taxon>Aquifoliales</taxon>
        <taxon>Aquifoliaceae</taxon>
        <taxon>Ilex</taxon>
    </lineage>
</organism>
<dbReference type="SMART" id="SM00165">
    <property type="entry name" value="UBA"/>
    <property type="match status" value="1"/>
</dbReference>
<feature type="domain" description="UBA" evidence="1">
    <location>
        <begin position="127"/>
        <end position="167"/>
    </location>
</feature>
<evidence type="ECO:0000313" key="3">
    <source>
        <dbReference type="Proteomes" id="UP001642360"/>
    </source>
</evidence>
<accession>A0ABC8USM6</accession>
<evidence type="ECO:0000259" key="1">
    <source>
        <dbReference type="PROSITE" id="PS50030"/>
    </source>
</evidence>
<dbReference type="Proteomes" id="UP001642360">
    <property type="component" value="Unassembled WGS sequence"/>
</dbReference>
<dbReference type="EMBL" id="CAUOFW020008835">
    <property type="protein sequence ID" value="CAK9184061.1"/>
    <property type="molecule type" value="Genomic_DNA"/>
</dbReference>